<gene>
    <name evidence="4" type="ORF">N7468_002470</name>
</gene>
<keyword evidence="3" id="KW-0539">Nucleus</keyword>
<dbReference type="GeneID" id="83199070"/>
<dbReference type="CDD" id="cd12148">
    <property type="entry name" value="fungal_TF_MHR"/>
    <property type="match status" value="1"/>
</dbReference>
<dbReference type="AlphaFoldDB" id="A0A9W9PJZ1"/>
<evidence type="ECO:0000256" key="1">
    <source>
        <dbReference type="ARBA" id="ARBA00023015"/>
    </source>
</evidence>
<dbReference type="Proteomes" id="UP001150941">
    <property type="component" value="Unassembled WGS sequence"/>
</dbReference>
<dbReference type="EMBL" id="JAPQKS010000002">
    <property type="protein sequence ID" value="KAJ5247487.1"/>
    <property type="molecule type" value="Genomic_DNA"/>
</dbReference>
<comment type="caution">
    <text evidence="4">The sequence shown here is derived from an EMBL/GenBank/DDBJ whole genome shotgun (WGS) entry which is preliminary data.</text>
</comment>
<dbReference type="OrthoDB" id="5392779at2759"/>
<evidence type="ECO:0000256" key="3">
    <source>
        <dbReference type="ARBA" id="ARBA00023242"/>
    </source>
</evidence>
<keyword evidence="2" id="KW-0804">Transcription</keyword>
<dbReference type="PANTHER" id="PTHR47840">
    <property type="entry name" value="ZN(II)2CYS6 TRANSCRIPTION FACTOR (EUROFUNG)-RELATED"/>
    <property type="match status" value="1"/>
</dbReference>
<name>A0A9W9PJZ1_9EURO</name>
<organism evidence="4 5">
    <name type="scientific">Penicillium chermesinum</name>
    <dbReference type="NCBI Taxonomy" id="63820"/>
    <lineage>
        <taxon>Eukaryota</taxon>
        <taxon>Fungi</taxon>
        <taxon>Dikarya</taxon>
        <taxon>Ascomycota</taxon>
        <taxon>Pezizomycotina</taxon>
        <taxon>Eurotiomycetes</taxon>
        <taxon>Eurotiomycetidae</taxon>
        <taxon>Eurotiales</taxon>
        <taxon>Aspergillaceae</taxon>
        <taxon>Penicillium</taxon>
    </lineage>
</organism>
<evidence type="ECO:0000313" key="4">
    <source>
        <dbReference type="EMBL" id="KAJ5247487.1"/>
    </source>
</evidence>
<reference evidence="4" key="2">
    <citation type="journal article" date="2023" name="IMA Fungus">
        <title>Comparative genomic study of the Penicillium genus elucidates a diverse pangenome and 15 lateral gene transfer events.</title>
        <authorList>
            <person name="Petersen C."/>
            <person name="Sorensen T."/>
            <person name="Nielsen M.R."/>
            <person name="Sondergaard T.E."/>
            <person name="Sorensen J.L."/>
            <person name="Fitzpatrick D.A."/>
            <person name="Frisvad J.C."/>
            <person name="Nielsen K.L."/>
        </authorList>
    </citation>
    <scope>NUCLEOTIDE SEQUENCE</scope>
    <source>
        <strain evidence="4">IBT 19713</strain>
    </source>
</reference>
<keyword evidence="5" id="KW-1185">Reference proteome</keyword>
<protein>
    <submittedName>
        <fullName evidence="4">Uncharacterized protein</fullName>
    </submittedName>
</protein>
<keyword evidence="1" id="KW-0805">Transcription regulation</keyword>
<dbReference type="RefSeq" id="XP_058334908.1">
    <property type="nucleotide sequence ID" value="XM_058471767.1"/>
</dbReference>
<dbReference type="PANTHER" id="PTHR47840:SF1">
    <property type="entry name" value="ZN(II)2CYS6 TRANSCRIPTION FACTOR (EUROFUNG)"/>
    <property type="match status" value="1"/>
</dbReference>
<evidence type="ECO:0000313" key="5">
    <source>
        <dbReference type="Proteomes" id="UP001150941"/>
    </source>
</evidence>
<reference evidence="4" key="1">
    <citation type="submission" date="2022-11" db="EMBL/GenBank/DDBJ databases">
        <authorList>
            <person name="Petersen C."/>
        </authorList>
    </citation>
    <scope>NUCLEOTIDE SEQUENCE</scope>
    <source>
        <strain evidence="4">IBT 19713</strain>
    </source>
</reference>
<sequence length="265" mass="30035">MPTNWWRVQSLTNAASDREVLQRTSKLLLQMHQYFLLVALHQPYIVPLASTGYDSIDHTYSQLAATAACREMLLRFIIVRDYHRSPSYQALEGKAFTAAITLLFVHFNGHKLGHANFLAHQRPQDLDLVEQTVDLLDSLATSKRNLNCASQSQTLKQFMKIDQEAADGSLFITWNEQQITGKTKEDMNPQNCLRLPIPYFGIVSISPFESPENVPRSETPRLGLRASQEISILQKTGAGSTLSNMDDTMAWFNKWVNDDYIPESS</sequence>
<proteinExistence type="predicted"/>
<evidence type="ECO:0000256" key="2">
    <source>
        <dbReference type="ARBA" id="ARBA00023163"/>
    </source>
</evidence>
<accession>A0A9W9PJZ1</accession>